<evidence type="ECO:0000256" key="3">
    <source>
        <dbReference type="ARBA" id="ARBA00022801"/>
    </source>
</evidence>
<dbReference type="KEGG" id="aci:ACIAD1120"/>
<gene>
    <name evidence="6" type="ordered locus">ACIAD1120</name>
</gene>
<evidence type="ECO:0000256" key="4">
    <source>
        <dbReference type="ARBA" id="ARBA00022842"/>
    </source>
</evidence>
<dbReference type="GO" id="GO:0016787">
    <property type="term" value="F:hydrolase activity"/>
    <property type="evidence" value="ECO:0007669"/>
    <property type="project" value="UniProtKB-KW"/>
</dbReference>
<dbReference type="OrthoDB" id="5295855at2"/>
<dbReference type="InterPro" id="IPR011330">
    <property type="entry name" value="Glyco_hydro/deAcase_b/a-brl"/>
</dbReference>
<dbReference type="AlphaFoldDB" id="Q6FD57"/>
<dbReference type="GO" id="GO:0005975">
    <property type="term" value="P:carbohydrate metabolic process"/>
    <property type="evidence" value="ECO:0007669"/>
    <property type="project" value="InterPro"/>
</dbReference>
<keyword evidence="3" id="KW-0378">Hydrolase</keyword>
<organism evidence="6 7">
    <name type="scientific">Acinetobacter baylyi (strain ATCC 33305 / BD413 / ADP1)</name>
    <dbReference type="NCBI Taxonomy" id="62977"/>
    <lineage>
        <taxon>Bacteria</taxon>
        <taxon>Pseudomonadati</taxon>
        <taxon>Pseudomonadota</taxon>
        <taxon>Gammaproteobacteria</taxon>
        <taxon>Moraxellales</taxon>
        <taxon>Moraxellaceae</taxon>
        <taxon>Acinetobacter</taxon>
    </lineage>
</organism>
<dbReference type="Proteomes" id="UP000000430">
    <property type="component" value="Chromosome"/>
</dbReference>
<keyword evidence="4" id="KW-0460">Magnesium</keyword>
<name>Q6FD57_ACIAD</name>
<dbReference type="PANTHER" id="PTHR31609:SF1">
    <property type="entry name" value="CARBOHYDRATE DEACETYLASE"/>
    <property type="match status" value="1"/>
</dbReference>
<accession>Q6FD57</accession>
<dbReference type="BioCyc" id="ASP62977:ACIAD_RS05135-MONOMER"/>
<dbReference type="STRING" id="202950.GCA_001485005_01252"/>
<dbReference type="eggNOG" id="COG3394">
    <property type="taxonomic scope" value="Bacteria"/>
</dbReference>
<dbReference type="Gene3D" id="3.20.20.370">
    <property type="entry name" value="Glycoside hydrolase/deacetylase"/>
    <property type="match status" value="1"/>
</dbReference>
<dbReference type="SUPFAM" id="SSF88713">
    <property type="entry name" value="Glycoside hydrolase/deacetylase"/>
    <property type="match status" value="1"/>
</dbReference>
<keyword evidence="2" id="KW-0479">Metal-binding</keyword>
<dbReference type="GO" id="GO:0046872">
    <property type="term" value="F:metal ion binding"/>
    <property type="evidence" value="ECO:0007669"/>
    <property type="project" value="UniProtKB-KW"/>
</dbReference>
<evidence type="ECO:0008006" key="8">
    <source>
        <dbReference type="Google" id="ProtNLM"/>
    </source>
</evidence>
<dbReference type="CDD" id="cd10807">
    <property type="entry name" value="YdjC_like_3"/>
    <property type="match status" value="1"/>
</dbReference>
<keyword evidence="5" id="KW-0119">Carbohydrate metabolism</keyword>
<dbReference type="EMBL" id="CR543861">
    <property type="protein sequence ID" value="CAG68002.1"/>
    <property type="molecule type" value="Genomic_DNA"/>
</dbReference>
<dbReference type="Pfam" id="PF04794">
    <property type="entry name" value="YdjC"/>
    <property type="match status" value="1"/>
</dbReference>
<evidence type="ECO:0000313" key="6">
    <source>
        <dbReference type="EMBL" id="CAG68002.1"/>
    </source>
</evidence>
<dbReference type="GO" id="GO:0019213">
    <property type="term" value="F:deacetylase activity"/>
    <property type="evidence" value="ECO:0007669"/>
    <property type="project" value="TreeGrafter"/>
</dbReference>
<evidence type="ECO:0000256" key="2">
    <source>
        <dbReference type="ARBA" id="ARBA00022723"/>
    </source>
</evidence>
<sequence length="281" mass="32897">MSWHAHFLFYVETSQMTKVCYCADDFSMSPEISSAILDLIEKHRLHATSCMTQSHLWKSDAQRLMKFSEHIECGLHLNFTHFFDVDTPSFSLPKLMFLAWSKQLDAAAIRQNIETQWNHFIEATGKTPDFVDGHQHVHQFPVIRDVLVEFLNQQRFDGWVRNLDHPLSVSPYRLKTFMLRHLGAAQLNRSCQTHHIQQNRYFAGIYDFKFSNYAALNQQWLRKAQDGLLVMCHPSLLHSNIQDPIHSARVAEYQYLQSNQFEQDCHKFNIQRSKIGAILCN</sequence>
<evidence type="ECO:0000256" key="5">
    <source>
        <dbReference type="ARBA" id="ARBA00023277"/>
    </source>
</evidence>
<comment type="cofactor">
    <cofactor evidence="1">
        <name>Mg(2+)</name>
        <dbReference type="ChEBI" id="CHEBI:18420"/>
    </cofactor>
</comment>
<dbReference type="HOGENOM" id="CLU_064244_3_0_6"/>
<dbReference type="PANTHER" id="PTHR31609">
    <property type="entry name" value="YDJC DEACETYLASE FAMILY MEMBER"/>
    <property type="match status" value="1"/>
</dbReference>
<evidence type="ECO:0000313" key="7">
    <source>
        <dbReference type="Proteomes" id="UP000000430"/>
    </source>
</evidence>
<protein>
    <recommendedName>
        <fullName evidence="8">ChbG/HpnK family deacetylase</fullName>
    </recommendedName>
</protein>
<proteinExistence type="predicted"/>
<evidence type="ECO:0000256" key="1">
    <source>
        <dbReference type="ARBA" id="ARBA00001946"/>
    </source>
</evidence>
<reference evidence="6 7" key="1">
    <citation type="journal article" date="2004" name="Nucleic Acids Res.">
        <title>Unique features revealed by the genome sequence of Acinetobacter sp. ADP1, a versatile and naturally transformation competent bacterium.</title>
        <authorList>
            <person name="Barbe V."/>
            <person name="Vallenet D."/>
            <person name="Fonknechten N."/>
            <person name="Kreimeyer A."/>
            <person name="Oztas S."/>
            <person name="Labarre L."/>
            <person name="Cruveiller S."/>
            <person name="Robert C."/>
            <person name="Duprat S."/>
            <person name="Wincker P."/>
            <person name="Ornston L.N."/>
            <person name="Weissenbach J."/>
            <person name="Marliere P."/>
            <person name="Cohen G.N."/>
            <person name="Medigue C."/>
        </authorList>
    </citation>
    <scope>NUCLEOTIDE SEQUENCE [LARGE SCALE GENOMIC DNA]</scope>
    <source>
        <strain evidence="7">ATCC 33305 / BD413 / ADP1</strain>
    </source>
</reference>
<dbReference type="InterPro" id="IPR006879">
    <property type="entry name" value="YdjC-like"/>
</dbReference>